<evidence type="ECO:0000313" key="3">
    <source>
        <dbReference type="Proteomes" id="UP000267029"/>
    </source>
</evidence>
<accession>A0A0R3U8S1</accession>
<proteinExistence type="predicted"/>
<protein>
    <submittedName>
        <fullName evidence="2 4">Uncharacterized protein</fullName>
    </submittedName>
</protein>
<evidence type="ECO:0000313" key="2">
    <source>
        <dbReference type="EMBL" id="VDD77293.1"/>
    </source>
</evidence>
<organism evidence="2 3">
    <name type="scientific">Mesocestoides corti</name>
    <name type="common">Flatworm</name>
    <dbReference type="NCBI Taxonomy" id="53468"/>
    <lineage>
        <taxon>Eukaryota</taxon>
        <taxon>Metazoa</taxon>
        <taxon>Spiralia</taxon>
        <taxon>Lophotrochozoa</taxon>
        <taxon>Platyhelminthes</taxon>
        <taxon>Cestoda</taxon>
        <taxon>Eucestoda</taxon>
        <taxon>Cyclophyllidea</taxon>
        <taxon>Mesocestoididae</taxon>
        <taxon>Mesocestoides</taxon>
    </lineage>
</organism>
<feature type="compositionally biased region" description="Basic residues" evidence="1">
    <location>
        <begin position="62"/>
        <end position="71"/>
    </location>
</feature>
<reference evidence="2 3" key="1">
    <citation type="submission" date="2018-10" db="EMBL/GenBank/DDBJ databases">
        <authorList>
            <consortium name="Pathogen Informatics"/>
        </authorList>
    </citation>
    <scope>NUCLEOTIDE SEQUENCE [LARGE SCALE GENOMIC DNA]</scope>
</reference>
<sequence>MPGASIFPTSRADLDARSTILSRSPTSSTRHSHVHWPKLSSCPRQWCAGGKNTPRASPQGQRHAKSRKHPGRGREEKEEEEED</sequence>
<gene>
    <name evidence="2" type="ORF">MCOS_LOCUS3296</name>
</gene>
<evidence type="ECO:0000313" key="4">
    <source>
        <dbReference type="WBParaSite" id="MCU_010674-RA"/>
    </source>
</evidence>
<dbReference type="WBParaSite" id="MCU_010674-RA">
    <property type="protein sequence ID" value="MCU_010674-RA"/>
    <property type="gene ID" value="MCU_010674"/>
</dbReference>
<dbReference type="AlphaFoldDB" id="A0A0R3U8S1"/>
<dbReference type="EMBL" id="UXSR01000719">
    <property type="protein sequence ID" value="VDD77293.1"/>
    <property type="molecule type" value="Genomic_DNA"/>
</dbReference>
<evidence type="ECO:0000256" key="1">
    <source>
        <dbReference type="SAM" id="MobiDB-lite"/>
    </source>
</evidence>
<dbReference type="Proteomes" id="UP000267029">
    <property type="component" value="Unassembled WGS sequence"/>
</dbReference>
<name>A0A0R3U8S1_MESCO</name>
<reference evidence="4" key="2">
    <citation type="submission" date="2019-11" db="UniProtKB">
        <authorList>
            <consortium name="WormBaseParasite"/>
        </authorList>
    </citation>
    <scope>IDENTIFICATION</scope>
</reference>
<feature type="region of interest" description="Disordered" evidence="1">
    <location>
        <begin position="1"/>
        <end position="83"/>
    </location>
</feature>
<keyword evidence="3" id="KW-1185">Reference proteome</keyword>